<proteinExistence type="predicted"/>
<evidence type="ECO:0000313" key="2">
    <source>
        <dbReference type="Proteomes" id="UP000319783"/>
    </source>
</evidence>
<dbReference type="AlphaFoldDB" id="A0A533Q919"/>
<name>A0A533Q919_9BACT</name>
<comment type="caution">
    <text evidence="1">The sequence shown here is derived from an EMBL/GenBank/DDBJ whole genome shotgun (WGS) entry which is preliminary data.</text>
</comment>
<dbReference type="Proteomes" id="UP000319783">
    <property type="component" value="Unassembled WGS sequence"/>
</dbReference>
<evidence type="ECO:0000313" key="1">
    <source>
        <dbReference type="EMBL" id="TLD41146.1"/>
    </source>
</evidence>
<gene>
    <name evidence="1" type="ORF">JETT_2611</name>
</gene>
<organism evidence="1 2">
    <name type="scientific">Candidatus Jettenia ecosi</name>
    <dbReference type="NCBI Taxonomy" id="2494326"/>
    <lineage>
        <taxon>Bacteria</taxon>
        <taxon>Pseudomonadati</taxon>
        <taxon>Planctomycetota</taxon>
        <taxon>Candidatus Brocadiia</taxon>
        <taxon>Candidatus Brocadiales</taxon>
        <taxon>Candidatus Brocadiaceae</taxon>
        <taxon>Candidatus Jettenia</taxon>
    </lineage>
</organism>
<protein>
    <submittedName>
        <fullName evidence="1">Uncharacterized protein</fullName>
    </submittedName>
</protein>
<accession>A0A533Q919</accession>
<dbReference type="EMBL" id="SULG01000061">
    <property type="protein sequence ID" value="TLD41146.1"/>
    <property type="molecule type" value="Genomic_DNA"/>
</dbReference>
<sequence length="46" mass="5234">MSLSGIQAWGRKHQRDWIPTYVGMTNVKNVKQGMTENTGDGRKIGW</sequence>
<reference evidence="1 2" key="1">
    <citation type="submission" date="2019-04" db="EMBL/GenBank/DDBJ databases">
        <title>Genome of a novel bacterium Candidatus Jettenia ecosi reconstructed from metagenome of an anammox bioreactor.</title>
        <authorList>
            <person name="Mardanov A.V."/>
            <person name="Beletsky A.V."/>
            <person name="Ravin N.V."/>
            <person name="Botchkova E.A."/>
            <person name="Litti Y.V."/>
            <person name="Nozhevnikova A.N."/>
        </authorList>
    </citation>
    <scope>NUCLEOTIDE SEQUENCE [LARGE SCALE GENOMIC DNA]</scope>
    <source>
        <strain evidence="1">J2</strain>
    </source>
</reference>